<feature type="region of interest" description="Disordered" evidence="2">
    <location>
        <begin position="1"/>
        <end position="40"/>
    </location>
</feature>
<reference evidence="3 4" key="1">
    <citation type="submission" date="2014-06" db="EMBL/GenBank/DDBJ databases">
        <authorList>
            <person name="Swart Estienne"/>
        </authorList>
    </citation>
    <scope>NUCLEOTIDE SEQUENCE [LARGE SCALE GENOMIC DNA]</scope>
    <source>
        <strain evidence="3 4">130c</strain>
    </source>
</reference>
<feature type="compositionally biased region" description="Basic and acidic residues" evidence="2">
    <location>
        <begin position="250"/>
        <end position="261"/>
    </location>
</feature>
<dbReference type="AlphaFoldDB" id="A0A077ZVS3"/>
<sequence>MSNQPTSVEVKKQYQENHLQGSQNSQLGEKAAQPVQEAQINENASINNKMFEKIPQFTKEEAGNLIQDEQNHRKDEEQRRHSKARKLLIQKQHLVFIEEVKILKQQEKAKRLNLQYQQAINIKKLEKTYKESILQQQEKYERPLSPSDQQLSNEKTQIMNKDLKSDEKQNIYSEIDRLYSTKSIHNHNRNQSIDIFKTESKPMVTFSDNKMDLISIESPIRFSLNSVNHHGFRNTQTSEVVSTHYQSLRDQNRGGNAEEKVSPPSKRSQQMDNFLKDSKFIERFQNESNQHQVKRLNLNHHQPHFKSFSSNVQNGLNSQRISIPKVQITKPKQTTGTNKKEALMTERKIGNQQQLNQQTTTKSKPTLRIKKAQFNPKQDFMHTGTPSFMKFEKIKLNKDRQQAVSKSNHIIQTSNTKSSTVITPKNKQIASPSAKKNIIILNKTKQVKSPKKSNMIERPMSTRGQSQTNNSKTALMNMKIQLSQITSNINQSVLREFALRSYQQLPIGAVETACLLLIIASFNDQKFILMDQFSWLEIQQKILTYDLELISSIQKFTLQSIGDESKIRAMNIHTFLIEYSIREQRVEQYINQLNPLIQFLKQTKDLFEYLQSQAQGSNTTRYTQNNSIMSNSISLNRSLSKTQRMESILQTQAHTRQPSSQFVEDYYHQTSYECQNQSNQFQTLNNTKHHYSNSNTFYNHSSLAQLLLEQKNAIAASAYHNNLSTSKKLKMNSTQSLKRQKSLIKLEREQKKLKAIFDKEDKLKIEKQNREQEIYYLRQKTEFNSRINSADKSKTEIDKKSIRESSLGRQEYMRALKQQRNDSGYRFYHEEHEKSFRELQQQRQYEQQERIKYAQELKTQKQEFSIQKIVKNDELLRQLQQEIIQNQDYNSTYRFGSSNSSIGMQMQPAIKTQVYPRNTMQTISHHFEPTQARKKI</sequence>
<dbReference type="EMBL" id="CCKQ01002606">
    <property type="protein sequence ID" value="CDW73716.1"/>
    <property type="molecule type" value="Genomic_DNA"/>
</dbReference>
<evidence type="ECO:0000313" key="3">
    <source>
        <dbReference type="EMBL" id="CDW73716.1"/>
    </source>
</evidence>
<evidence type="ECO:0000313" key="4">
    <source>
        <dbReference type="Proteomes" id="UP000039865"/>
    </source>
</evidence>
<name>A0A077ZVS3_STYLE</name>
<feature type="coiled-coil region" evidence="1">
    <location>
        <begin position="829"/>
        <end position="892"/>
    </location>
</feature>
<protein>
    <submittedName>
        <fullName evidence="3">Uncharacterized protein</fullName>
    </submittedName>
</protein>
<feature type="compositionally biased region" description="Polar residues" evidence="2">
    <location>
        <begin position="16"/>
        <end position="27"/>
    </location>
</feature>
<keyword evidence="1" id="KW-0175">Coiled coil</keyword>
<evidence type="ECO:0000256" key="1">
    <source>
        <dbReference type="SAM" id="Coils"/>
    </source>
</evidence>
<proteinExistence type="predicted"/>
<accession>A0A077ZVS3</accession>
<organism evidence="3 4">
    <name type="scientific">Stylonychia lemnae</name>
    <name type="common">Ciliate</name>
    <dbReference type="NCBI Taxonomy" id="5949"/>
    <lineage>
        <taxon>Eukaryota</taxon>
        <taxon>Sar</taxon>
        <taxon>Alveolata</taxon>
        <taxon>Ciliophora</taxon>
        <taxon>Intramacronucleata</taxon>
        <taxon>Spirotrichea</taxon>
        <taxon>Stichotrichia</taxon>
        <taxon>Sporadotrichida</taxon>
        <taxon>Oxytrichidae</taxon>
        <taxon>Stylonychinae</taxon>
        <taxon>Stylonychia</taxon>
    </lineage>
</organism>
<evidence type="ECO:0000256" key="2">
    <source>
        <dbReference type="SAM" id="MobiDB-lite"/>
    </source>
</evidence>
<gene>
    <name evidence="3" type="primary">Contig14970.g15953</name>
    <name evidence="3" type="ORF">STYLEM_2702</name>
</gene>
<feature type="region of interest" description="Disordered" evidence="2">
    <location>
        <begin position="449"/>
        <end position="469"/>
    </location>
</feature>
<feature type="region of interest" description="Disordered" evidence="2">
    <location>
        <begin position="242"/>
        <end position="271"/>
    </location>
</feature>
<dbReference type="InParanoid" id="A0A077ZVS3"/>
<keyword evidence="4" id="KW-1185">Reference proteome</keyword>
<dbReference type="Proteomes" id="UP000039865">
    <property type="component" value="Unassembled WGS sequence"/>
</dbReference>